<protein>
    <recommendedName>
        <fullName evidence="7">TRAF-type domain-containing protein</fullName>
    </recommendedName>
</protein>
<proteinExistence type="predicted"/>
<comment type="caution">
    <text evidence="8">The sequence shown here is derived from an EMBL/GenBank/DDBJ whole genome shotgun (WGS) entry which is preliminary data.</text>
</comment>
<feature type="compositionally biased region" description="Basic and acidic residues" evidence="6">
    <location>
        <begin position="767"/>
        <end position="777"/>
    </location>
</feature>
<gene>
    <name evidence="8" type="ORF">V7S43_007656</name>
</gene>
<dbReference type="GO" id="GO:0008270">
    <property type="term" value="F:zinc ion binding"/>
    <property type="evidence" value="ECO:0007669"/>
    <property type="project" value="UniProtKB-KW"/>
</dbReference>
<feature type="compositionally biased region" description="Basic and acidic residues" evidence="6">
    <location>
        <begin position="818"/>
        <end position="830"/>
    </location>
</feature>
<feature type="coiled-coil region" evidence="5">
    <location>
        <begin position="516"/>
        <end position="638"/>
    </location>
</feature>
<organism evidence="8 9">
    <name type="scientific">Phytophthora oleae</name>
    <dbReference type="NCBI Taxonomy" id="2107226"/>
    <lineage>
        <taxon>Eukaryota</taxon>
        <taxon>Sar</taxon>
        <taxon>Stramenopiles</taxon>
        <taxon>Oomycota</taxon>
        <taxon>Peronosporomycetes</taxon>
        <taxon>Peronosporales</taxon>
        <taxon>Peronosporaceae</taxon>
        <taxon>Phytophthora</taxon>
    </lineage>
</organism>
<feature type="region of interest" description="Disordered" evidence="6">
    <location>
        <begin position="744"/>
        <end position="777"/>
    </location>
</feature>
<evidence type="ECO:0000256" key="4">
    <source>
        <dbReference type="PROSITE-ProRule" id="PRU00207"/>
    </source>
</evidence>
<evidence type="ECO:0000256" key="1">
    <source>
        <dbReference type="ARBA" id="ARBA00022723"/>
    </source>
</evidence>
<dbReference type="Gene3D" id="3.30.40.10">
    <property type="entry name" value="Zinc/RING finger domain, C3HC4 (zinc finger)"/>
    <property type="match status" value="2"/>
</dbReference>
<feature type="compositionally biased region" description="Low complexity" evidence="6">
    <location>
        <begin position="865"/>
        <end position="874"/>
    </location>
</feature>
<keyword evidence="3 4" id="KW-0862">Zinc</keyword>
<feature type="compositionally biased region" description="Acidic residues" evidence="6">
    <location>
        <begin position="134"/>
        <end position="145"/>
    </location>
</feature>
<feature type="region of interest" description="Disordered" evidence="6">
    <location>
        <begin position="855"/>
        <end position="880"/>
    </location>
</feature>
<feature type="region of interest" description="Disordered" evidence="6">
    <location>
        <begin position="371"/>
        <end position="402"/>
    </location>
</feature>
<keyword evidence="1 4" id="KW-0479">Metal-binding</keyword>
<keyword evidence="5" id="KW-0175">Coiled coil</keyword>
<feature type="compositionally biased region" description="Low complexity" evidence="6">
    <location>
        <begin position="940"/>
        <end position="949"/>
    </location>
</feature>
<feature type="region of interest" description="Disordered" evidence="6">
    <location>
        <begin position="940"/>
        <end position="1037"/>
    </location>
</feature>
<dbReference type="InterPro" id="IPR013083">
    <property type="entry name" value="Znf_RING/FYVE/PHD"/>
</dbReference>
<feature type="compositionally biased region" description="Low complexity" evidence="6">
    <location>
        <begin position="1270"/>
        <end position="1287"/>
    </location>
</feature>
<evidence type="ECO:0000313" key="8">
    <source>
        <dbReference type="EMBL" id="KAL3667430.1"/>
    </source>
</evidence>
<keyword evidence="2 4" id="KW-0863">Zinc-finger</keyword>
<feature type="compositionally biased region" description="Basic and acidic residues" evidence="6">
    <location>
        <begin position="122"/>
        <end position="132"/>
    </location>
</feature>
<dbReference type="PROSITE" id="PS50145">
    <property type="entry name" value="ZF_TRAF"/>
    <property type="match status" value="1"/>
</dbReference>
<feature type="compositionally biased region" description="Basic and acidic residues" evidence="6">
    <location>
        <begin position="377"/>
        <end position="402"/>
    </location>
</feature>
<feature type="zinc finger region" description="TRAF-type" evidence="4">
    <location>
        <begin position="1235"/>
        <end position="1273"/>
    </location>
</feature>
<feature type="domain" description="TRAF-type" evidence="7">
    <location>
        <begin position="1235"/>
        <end position="1273"/>
    </location>
</feature>
<accession>A0ABD3FNT6</accession>
<feature type="region of interest" description="Disordered" evidence="6">
    <location>
        <begin position="1266"/>
        <end position="1306"/>
    </location>
</feature>
<evidence type="ECO:0000256" key="6">
    <source>
        <dbReference type="SAM" id="MobiDB-lite"/>
    </source>
</evidence>
<dbReference type="InterPro" id="IPR001293">
    <property type="entry name" value="Znf_TRAF"/>
</dbReference>
<keyword evidence="9" id="KW-1185">Reference proteome</keyword>
<evidence type="ECO:0000256" key="2">
    <source>
        <dbReference type="ARBA" id="ARBA00022771"/>
    </source>
</evidence>
<dbReference type="Proteomes" id="UP001632037">
    <property type="component" value="Unassembled WGS sequence"/>
</dbReference>
<name>A0ABD3FNT6_9STRA</name>
<evidence type="ECO:0000256" key="5">
    <source>
        <dbReference type="SAM" id="Coils"/>
    </source>
</evidence>
<feature type="compositionally biased region" description="Basic and acidic residues" evidence="6">
    <location>
        <begin position="855"/>
        <end position="864"/>
    </location>
</feature>
<feature type="compositionally biased region" description="Polar residues" evidence="6">
    <location>
        <begin position="957"/>
        <end position="967"/>
    </location>
</feature>
<dbReference type="EMBL" id="JBIMZQ010000014">
    <property type="protein sequence ID" value="KAL3667430.1"/>
    <property type="molecule type" value="Genomic_DNA"/>
</dbReference>
<sequence>MDWEANLAAIIKCTDASLAQQFRQFEDVTAEFTAVEEAPVRFGGHDPSNDNVAATYLRETMAAEHRNRQQEQHQQQPRASYARVSSAFTRGPAPSAAPATTFSDHFHRRQERKRATVGTTRDNQRVHRRGSEYEPAEDEGQIQDDNEPRYGAYRPAGSAYHQQMYSSPTYDIAQMMEQVRLSLKLEVDARAAIAERQLSALLQLCKATSEELDRLRVEVCANDRQLHTLDQVQSKIRQELTTQKDIGFHLQSMCGKDESWRMQTENQLLELRQMAAALREQGNSTQAVAQEKLSRSELLVQFNAAMEPIKAQLQANLQHQAQQIADITRTTSSSSLLLDGITQKVNRGITDELSELRSDLNALKHHVAKMDIFQDGGKGESRPSQPTKEEQEAKMKEKQQQQENKLAELRDGLQKELLTLVKDYVKGQIKPIRQTIDESGSKFVSKYDIEQLRNALEEGCRNRCAAAVMQADGQFKSSQDQLRGECNASVRDSSERMEKAIQQTANAMTTTLEGRADSWQNKHLDLVKLLEREEKERKQALEELHESLRKSRHQLEDQFHTLVQESRTNLSQHDGDFDKRLKDVEKQVESAITQAQKENQTALAILKKSLQTQGSSNTVELEQKVKRLEETVSSTDQSVAALSKSIASLPSANPPPSSDSSAKDVSLALEKQTNVYVSTMENLLQKMQLQLQLQTQPQVQMMAPSPFHGFWPPSPYASSQAPPPPLLHLPATLSTTAITTTTSAPSVSTASAPIPCPTQVTSPVQDKLLKKPEEGEIKDKCDDRVRSVLPVTAVVISSPSLSSPPPVALSPKAASSQREQHDSSKEDTANTRENTLATTAKGALAEAELAKARVESRRKLEQEMKQQQQKLPPKSAELGGSGANLADAVDAGNRRLSVSVAVTGQPSVLTRSASSSALRGSAVVPPVVVPPVGNKPLAPASVPSTPTAARTVPDMSSFASIPPQTTRVEGGSGVPKASSFTTSSQNSVQMDSKPPSINQIETSIPPTAPKLPVAPAVPPIPKASTPSSLQSNNSRQDLTLSVASVPATDEVKPSLSPLAKMFARSTDVKEDLSPALSANISLKVDPEKKDLTLPTSAPPVSVEAPVSHVLCGLCRLPVRSDLKTQHEKELCPKRMVECVSCKQQLQWVNLEIHELECSTAQRRRTDTAISTKAKPLSDDTTATALDLGGSLKKCRHCSADIQSLDLLEHEINCDKVLKQCPHCLRRQKMSELQDHIENCDCRLVSCPNDCGGKFLQRGIPNHLATRCPKKPATTSAPVAAPASRSSSLEASKPTPPATQPPPNGKVECKFCDDEIEVSKLRARQL</sequence>
<feature type="region of interest" description="Disordered" evidence="6">
    <location>
        <begin position="797"/>
        <end position="834"/>
    </location>
</feature>
<reference evidence="8 9" key="1">
    <citation type="submission" date="2024-09" db="EMBL/GenBank/DDBJ databases">
        <title>Genome sequencing and assembly of Phytophthora oleae, isolate VK10A, causative agent of rot of olive drupes.</title>
        <authorList>
            <person name="Conti Taguali S."/>
            <person name="Riolo M."/>
            <person name="La Spada F."/>
            <person name="Cacciola S.O."/>
            <person name="Dionisio G."/>
        </authorList>
    </citation>
    <scope>NUCLEOTIDE SEQUENCE [LARGE SCALE GENOMIC DNA]</scope>
    <source>
        <strain evidence="8 9">VK10A</strain>
    </source>
</reference>
<feature type="compositionally biased region" description="Polar residues" evidence="6">
    <location>
        <begin position="1024"/>
        <end position="1037"/>
    </location>
</feature>
<feature type="compositionally biased region" description="Low complexity" evidence="6">
    <location>
        <begin position="744"/>
        <end position="753"/>
    </location>
</feature>
<feature type="region of interest" description="Disordered" evidence="6">
    <location>
        <begin position="63"/>
        <end position="154"/>
    </location>
</feature>
<evidence type="ECO:0000256" key="3">
    <source>
        <dbReference type="ARBA" id="ARBA00022833"/>
    </source>
</evidence>
<evidence type="ECO:0000259" key="7">
    <source>
        <dbReference type="PROSITE" id="PS50145"/>
    </source>
</evidence>
<feature type="compositionally biased region" description="Polar residues" evidence="6">
    <location>
        <begin position="978"/>
        <end position="1002"/>
    </location>
</feature>
<feature type="compositionally biased region" description="Pro residues" evidence="6">
    <location>
        <begin position="1293"/>
        <end position="1303"/>
    </location>
</feature>
<evidence type="ECO:0000313" key="9">
    <source>
        <dbReference type="Proteomes" id="UP001632037"/>
    </source>
</evidence>
<dbReference type="SUPFAM" id="SSF49599">
    <property type="entry name" value="TRAF domain-like"/>
    <property type="match status" value="1"/>
</dbReference>